<dbReference type="Gene3D" id="3.20.20.140">
    <property type="entry name" value="Metal-dependent hydrolases"/>
    <property type="match status" value="1"/>
</dbReference>
<evidence type="ECO:0000313" key="1">
    <source>
        <dbReference type="EMBL" id="OJF71300.1"/>
    </source>
</evidence>
<dbReference type="AlphaFoldDB" id="A0A1L8MKK9"/>
<evidence type="ECO:0000313" key="2">
    <source>
        <dbReference type="Proteomes" id="UP000182015"/>
    </source>
</evidence>
<dbReference type="PANTHER" id="PTHR42924">
    <property type="entry name" value="EXONUCLEASE"/>
    <property type="match status" value="1"/>
</dbReference>
<reference evidence="2" key="1">
    <citation type="submission" date="2016-06" db="EMBL/GenBank/DDBJ databases">
        <authorList>
            <person name="de Vries S.P.W."/>
            <person name="Hadjirin N.F."/>
            <person name="Lay E.M."/>
            <person name="Zadoks R.N."/>
            <person name="Peacock S.J."/>
            <person name="Parkhill J."/>
            <person name="Grant A.J."/>
            <person name="Mcdougall S."/>
            <person name="Holmes M.A."/>
        </authorList>
    </citation>
    <scope>NUCLEOTIDE SEQUENCE [LARGE SCALE GENOMIC DNA]</scope>
    <source>
        <strain evidence="2">NZ1587</strain>
    </source>
</reference>
<sequence length="498" mass="56625">MNETYHFQLNEDDQRLCTVHFQMPEDCTGISLSYTLEAPYTMLVLLMIRDDKGNLRFQKQLSYSKPLISLSEKAETTTIGGIPGPMTSGTWTIEAIYNQEYGKHFDEDLISFDAELRFTEGSIEESISGPIWVNEAFEYRYLDTVKIYQKGRKWYKGDFHTHTQLSDGKELLPTVTEKVLEEGLDFYVATEHNLLHTGWKKTPLMVLPGMEMTTNFGHANVFGLTKRPESLDAIIFESGKENVLNAIDAFIQECQENDWLFSINHPFLYKWKWEFKDLALDRLSCIEIINDPTYELEPKAEGKLANQQAVALADLLWSQGYRICAIGGSDSHMLKGECYPTATTPSVPGDPATWILMDHLSASHLKDGLKACNSYVTRFCQVDAQFTSDYSDELAFGDIMPQQAKQLEYSLTLTSSEELEIFYILDGDKIILDAEVTAEGNYQVSGKISLDKADYHWIRFGANTKEGDFRFYGNPITRGHQVPNIKTFGQAYQELGVE</sequence>
<evidence type="ECO:0008006" key="3">
    <source>
        <dbReference type="Google" id="ProtNLM"/>
    </source>
</evidence>
<dbReference type="InterPro" id="IPR052018">
    <property type="entry name" value="PHP_domain"/>
</dbReference>
<dbReference type="GO" id="GO:0004534">
    <property type="term" value="F:5'-3' RNA exonuclease activity"/>
    <property type="evidence" value="ECO:0007669"/>
    <property type="project" value="TreeGrafter"/>
</dbReference>
<dbReference type="GO" id="GO:0035312">
    <property type="term" value="F:5'-3' DNA exonuclease activity"/>
    <property type="evidence" value="ECO:0007669"/>
    <property type="project" value="TreeGrafter"/>
</dbReference>
<dbReference type="PANTHER" id="PTHR42924:SF3">
    <property type="entry name" value="POLYMERASE_HISTIDINOL PHOSPHATASE N-TERMINAL DOMAIN-CONTAINING PROTEIN"/>
    <property type="match status" value="1"/>
</dbReference>
<dbReference type="Proteomes" id="UP000182015">
    <property type="component" value="Unassembled WGS sequence"/>
</dbReference>
<keyword evidence="2" id="KW-1185">Reference proteome</keyword>
<accession>A0A1L8MKK9</accession>
<dbReference type="SUPFAM" id="SSF89550">
    <property type="entry name" value="PHP domain-like"/>
    <property type="match status" value="1"/>
</dbReference>
<dbReference type="CDD" id="cd07432">
    <property type="entry name" value="PHP_HisPPase"/>
    <property type="match status" value="1"/>
</dbReference>
<protein>
    <recommendedName>
        <fullName evidence="3">Polymerase/histidinol phosphatase N-terminal domain-containing protein</fullName>
    </recommendedName>
</protein>
<dbReference type="RefSeq" id="WP_071794363.1">
    <property type="nucleotide sequence ID" value="NZ_LZDD01000003.1"/>
</dbReference>
<dbReference type="InterPro" id="IPR016195">
    <property type="entry name" value="Pol/histidinol_Pase-like"/>
</dbReference>
<gene>
    <name evidence="1" type="ORF">A9Q68_08870</name>
</gene>
<dbReference type="OrthoDB" id="9804333at2"/>
<dbReference type="EMBL" id="LZDD01000003">
    <property type="protein sequence ID" value="OJF71300.1"/>
    <property type="molecule type" value="Genomic_DNA"/>
</dbReference>
<organism evidence="1 2">
    <name type="scientific">Streptococcus bovimastitidis</name>
    <dbReference type="NCBI Taxonomy" id="1856638"/>
    <lineage>
        <taxon>Bacteria</taxon>
        <taxon>Bacillati</taxon>
        <taxon>Bacillota</taxon>
        <taxon>Bacilli</taxon>
        <taxon>Lactobacillales</taxon>
        <taxon>Streptococcaceae</taxon>
        <taxon>Streptococcus</taxon>
    </lineage>
</organism>
<proteinExistence type="predicted"/>
<dbReference type="NCBIfam" id="NF038032">
    <property type="entry name" value="CehA_McbA_metalo"/>
    <property type="match status" value="1"/>
</dbReference>
<comment type="caution">
    <text evidence="1">The sequence shown here is derived from an EMBL/GenBank/DDBJ whole genome shotgun (WGS) entry which is preliminary data.</text>
</comment>
<dbReference type="STRING" id="1856638.A9Q68_08870"/>
<name>A0A1L8MKK9_9STRE</name>